<dbReference type="SUPFAM" id="SSF56672">
    <property type="entry name" value="DNA/RNA polymerases"/>
    <property type="match status" value="1"/>
</dbReference>
<accession>A0ABY9DXD9</accession>
<evidence type="ECO:0000259" key="2">
    <source>
        <dbReference type="SMART" id="SM00496"/>
    </source>
</evidence>
<dbReference type="Proteomes" id="UP001227230">
    <property type="component" value="Chromosome 19"/>
</dbReference>
<dbReference type="Pfam" id="PF07727">
    <property type="entry name" value="RVT_2"/>
    <property type="match status" value="1"/>
</dbReference>
<keyword evidence="4" id="KW-1185">Reference proteome</keyword>
<feature type="domain" description="Nuclease associated modular" evidence="2">
    <location>
        <begin position="344"/>
        <end position="360"/>
    </location>
</feature>
<dbReference type="InterPro" id="IPR043502">
    <property type="entry name" value="DNA/RNA_pol_sf"/>
</dbReference>
<gene>
    <name evidence="3" type="ORF">VitviT2T_029453</name>
</gene>
<dbReference type="EMBL" id="CP126666">
    <property type="protein sequence ID" value="WKA12012.1"/>
    <property type="molecule type" value="Genomic_DNA"/>
</dbReference>
<feature type="region of interest" description="Disordered" evidence="1">
    <location>
        <begin position="576"/>
        <end position="603"/>
    </location>
</feature>
<organism evidence="3 4">
    <name type="scientific">Vitis vinifera</name>
    <name type="common">Grape</name>
    <dbReference type="NCBI Taxonomy" id="29760"/>
    <lineage>
        <taxon>Eukaryota</taxon>
        <taxon>Viridiplantae</taxon>
        <taxon>Streptophyta</taxon>
        <taxon>Embryophyta</taxon>
        <taxon>Tracheophyta</taxon>
        <taxon>Spermatophyta</taxon>
        <taxon>Magnoliopsida</taxon>
        <taxon>eudicotyledons</taxon>
        <taxon>Gunneridae</taxon>
        <taxon>Pentapetalae</taxon>
        <taxon>rosids</taxon>
        <taxon>Vitales</taxon>
        <taxon>Vitaceae</taxon>
        <taxon>Viteae</taxon>
        <taxon>Vitis</taxon>
    </lineage>
</organism>
<evidence type="ECO:0000313" key="3">
    <source>
        <dbReference type="EMBL" id="WKA12012.1"/>
    </source>
</evidence>
<dbReference type="SMART" id="SM00496">
    <property type="entry name" value="IENR2"/>
    <property type="match status" value="2"/>
</dbReference>
<sequence>MNLPPGCMVSEKQCQKVCKLKKSLYGLKQSPRAWFGRFTKSMRAFGYRQSNSDHTLFLKKQHGKITALIVYVDDMVVTGNDPEERKALQNYLSREFKMKNLGPLKYFLRIEVSRSSEGIFLSQRKYVLYLLQETEMSGCQPVNTPIEEGLKLCVEPNQVSIDKGRYQRLVGRLIYLAHTRLDLAYTLSVVSQYMHNLGEQHMNAIMRILRRLSVPECVPGTLLWPLFGYVVDCTHLQPSTMQSIFRVSVMKNVPPSLGFSSSFSRLHSLGALPMSINAGETLDSDECGESKLGADSSKKHTLNGVVQLDSYSNSGEIYINDHCKESQRRRKIGLANKGRVPWNKGRKHSAETREKIRQRTIQALRDPKVRQKMSECPRTHSEQSKAKIRSSLRRVWGKRLKWKRSREKFYLSWAESIAKAAKKGGSDQEELDWDSYDKIKEEIALQQLQWAENKKKAKELAKMRAERAARARAEKMAMLAEKRRERERQAEARGEIKRETTRKSKEDKEELAVAKGLKLKERLTKLHKKKSINGQVASLREMVISQIPACEKLDLEFIKRERMQREVSLADQIRAAKSKRAQSAMREALTELSPSYPSSARSS</sequence>
<feature type="region of interest" description="Disordered" evidence="1">
    <location>
        <begin position="479"/>
        <end position="511"/>
    </location>
</feature>
<dbReference type="InterPro" id="IPR013103">
    <property type="entry name" value="RVT_2"/>
</dbReference>
<evidence type="ECO:0000313" key="4">
    <source>
        <dbReference type="Proteomes" id="UP001227230"/>
    </source>
</evidence>
<proteinExistence type="predicted"/>
<evidence type="ECO:0000256" key="1">
    <source>
        <dbReference type="SAM" id="MobiDB-lite"/>
    </source>
</evidence>
<reference evidence="3 4" key="1">
    <citation type="journal article" date="2023" name="Hortic Res">
        <title>The complete reference genome for grapevine (Vitis vinifera L.) genetics and breeding.</title>
        <authorList>
            <person name="Shi X."/>
            <person name="Cao S."/>
            <person name="Wang X."/>
            <person name="Huang S."/>
            <person name="Wang Y."/>
            <person name="Liu Z."/>
            <person name="Liu W."/>
            <person name="Leng X."/>
            <person name="Peng Y."/>
            <person name="Wang N."/>
            <person name="Wang Y."/>
            <person name="Ma Z."/>
            <person name="Xu X."/>
            <person name="Zhang F."/>
            <person name="Xue H."/>
            <person name="Zhong H."/>
            <person name="Wang Y."/>
            <person name="Zhang K."/>
            <person name="Velt A."/>
            <person name="Avia K."/>
            <person name="Holtgrawe D."/>
            <person name="Grimplet J."/>
            <person name="Matus J.T."/>
            <person name="Ware D."/>
            <person name="Wu X."/>
            <person name="Wang H."/>
            <person name="Liu C."/>
            <person name="Fang Y."/>
            <person name="Rustenholz C."/>
            <person name="Cheng Z."/>
            <person name="Xiao H."/>
            <person name="Zhou Y."/>
        </authorList>
    </citation>
    <scope>NUCLEOTIDE SEQUENCE [LARGE SCALE GENOMIC DNA]</scope>
    <source>
        <strain evidence="4">cv. Pinot noir / PN40024</strain>
        <tissue evidence="3">Leaf</tissue>
    </source>
</reference>
<dbReference type="InterPro" id="IPR003611">
    <property type="entry name" value="NUMOD3"/>
</dbReference>
<feature type="compositionally biased region" description="Low complexity" evidence="1">
    <location>
        <begin position="593"/>
        <end position="603"/>
    </location>
</feature>
<dbReference type="PANTHER" id="PTHR34199:SF1">
    <property type="entry name" value="HISTONE-LYSINE N-METHYLTRANSFERASE, H3 LYSINE-79 SPECIFIC-LIKE PROTEIN"/>
    <property type="match status" value="1"/>
</dbReference>
<dbReference type="Pfam" id="PF07460">
    <property type="entry name" value="NUMOD3"/>
    <property type="match status" value="1"/>
</dbReference>
<feature type="domain" description="Nuclease associated modular" evidence="2">
    <location>
        <begin position="376"/>
        <end position="392"/>
    </location>
</feature>
<dbReference type="PANTHER" id="PTHR34199">
    <property type="entry name" value="NUMOD3 MOTIF FAMILY PROTEIN, EXPRESSED"/>
    <property type="match status" value="1"/>
</dbReference>
<name>A0ABY9DXD9_VITVI</name>
<protein>
    <recommendedName>
        <fullName evidence="2">Nuclease associated modular domain-containing protein</fullName>
    </recommendedName>
</protein>